<keyword evidence="4" id="KW-1185">Reference proteome</keyword>
<sequence length="457" mass="50469">MKIRIRSEETKETMRFEIPDPCSFSDLKTLIASKLSSSSNGLAPQSIRLTLNRKDELSPDSPSATLRSLGITSGDLIFFSFDPSLVLDPMGIDSNEKVVPVAPISGSVEELLGSEKKLEEGTSSQGETLDVDVEDGSELSEEDVETFVIEKSSSVPCFLKRVFDLEKGVAKGNLGLVVIAVHAVFLESGFVALDGSGLKLPGGWATAVGTISVSYTLPELIGSDAEKDAKVAVLKFSLMGTYVSIYGFLNVGGSGVHRACLDVSKLLPLLCLPMDSIGEMEEEVVFKFWKGVKDGVSLPLLIDICDKNGLPPPPCLACLPTDLKIRILELLPGVDLARVGCVNSEMRYLTSNDELWRKKFLEELGPVNENGGVVARWRDKYAMHWLRMKEIKRGRLFLRPHSSFRRYIRFRPFTGGRPYLNDVDDFGLGPRSGFLPRRRRNISLHCDFDQHDAGFRY</sequence>
<dbReference type="InterPro" id="IPR001810">
    <property type="entry name" value="F-box_dom"/>
</dbReference>
<dbReference type="InterPro" id="IPR036047">
    <property type="entry name" value="F-box-like_dom_sf"/>
</dbReference>
<organism evidence="4 5">
    <name type="scientific">Dioscorea cayennensis subsp. rotundata</name>
    <name type="common">White Guinea yam</name>
    <name type="synonym">Dioscorea rotundata</name>
    <dbReference type="NCBI Taxonomy" id="55577"/>
    <lineage>
        <taxon>Eukaryota</taxon>
        <taxon>Viridiplantae</taxon>
        <taxon>Streptophyta</taxon>
        <taxon>Embryophyta</taxon>
        <taxon>Tracheophyta</taxon>
        <taxon>Spermatophyta</taxon>
        <taxon>Magnoliopsida</taxon>
        <taxon>Liliopsida</taxon>
        <taxon>Dioscoreales</taxon>
        <taxon>Dioscoreaceae</taxon>
        <taxon>Dioscorea</taxon>
    </lineage>
</organism>
<dbReference type="CDD" id="cd22165">
    <property type="entry name" value="F-box_AtSKIP22-like"/>
    <property type="match status" value="1"/>
</dbReference>
<dbReference type="PROSITE" id="PS50053">
    <property type="entry name" value="UBIQUITIN_2"/>
    <property type="match status" value="1"/>
</dbReference>
<dbReference type="Proteomes" id="UP001515500">
    <property type="component" value="Chromosome 2"/>
</dbReference>
<feature type="domain" description="Ubiquitin-like" evidence="2">
    <location>
        <begin position="1"/>
        <end position="77"/>
    </location>
</feature>
<gene>
    <name evidence="5" type="primary">LOC120276598</name>
</gene>
<protein>
    <submittedName>
        <fullName evidence="5">F-box protein SKIP22-like</fullName>
    </submittedName>
</protein>
<dbReference type="SUPFAM" id="SSF81383">
    <property type="entry name" value="F-box domain"/>
    <property type="match status" value="1"/>
</dbReference>
<dbReference type="Gene3D" id="3.40.1000.30">
    <property type="match status" value="1"/>
</dbReference>
<dbReference type="AlphaFoldDB" id="A0AB40CIK6"/>
<dbReference type="SMART" id="SM00256">
    <property type="entry name" value="FBOX"/>
    <property type="match status" value="1"/>
</dbReference>
<reference evidence="5" key="1">
    <citation type="submission" date="2025-08" db="UniProtKB">
        <authorList>
            <consortium name="RefSeq"/>
        </authorList>
    </citation>
    <scope>IDENTIFICATION</scope>
</reference>
<evidence type="ECO:0000256" key="1">
    <source>
        <dbReference type="SAM" id="MobiDB-lite"/>
    </source>
</evidence>
<dbReference type="Gene3D" id="3.10.20.90">
    <property type="entry name" value="Phosphatidylinositol 3-kinase Catalytic Subunit, Chain A, domain 1"/>
    <property type="match status" value="1"/>
</dbReference>
<accession>A0AB40CIK6</accession>
<feature type="region of interest" description="Disordered" evidence="1">
    <location>
        <begin position="116"/>
        <end position="136"/>
    </location>
</feature>
<evidence type="ECO:0000259" key="2">
    <source>
        <dbReference type="PROSITE" id="PS50053"/>
    </source>
</evidence>
<dbReference type="PANTHER" id="PTHR47602:SF2">
    <property type="entry name" value="F-BOX PROTEIN SKIP22"/>
    <property type="match status" value="1"/>
</dbReference>
<dbReference type="PROSITE" id="PS50181">
    <property type="entry name" value="FBOX"/>
    <property type="match status" value="1"/>
</dbReference>
<evidence type="ECO:0000313" key="5">
    <source>
        <dbReference type="RefSeq" id="XP_039139254.1"/>
    </source>
</evidence>
<dbReference type="GeneID" id="120276598"/>
<proteinExistence type="predicted"/>
<name>A0AB40CIK6_DIOCR</name>
<dbReference type="Gene3D" id="1.20.1280.50">
    <property type="match status" value="1"/>
</dbReference>
<dbReference type="InterPro" id="IPR000626">
    <property type="entry name" value="Ubiquitin-like_dom"/>
</dbReference>
<evidence type="ECO:0000259" key="3">
    <source>
        <dbReference type="PROSITE" id="PS50181"/>
    </source>
</evidence>
<dbReference type="PANTHER" id="PTHR47602">
    <property type="entry name" value="F-BOX PROTEIN SKIP22"/>
    <property type="match status" value="1"/>
</dbReference>
<dbReference type="RefSeq" id="XP_039139254.1">
    <property type="nucleotide sequence ID" value="XM_039283320.1"/>
</dbReference>
<dbReference type="InterPro" id="IPR029071">
    <property type="entry name" value="Ubiquitin-like_domsf"/>
</dbReference>
<feature type="domain" description="F-box" evidence="3">
    <location>
        <begin position="313"/>
        <end position="359"/>
    </location>
</feature>
<dbReference type="Pfam" id="PF12937">
    <property type="entry name" value="F-box-like"/>
    <property type="match status" value="1"/>
</dbReference>
<evidence type="ECO:0000313" key="4">
    <source>
        <dbReference type="Proteomes" id="UP001515500"/>
    </source>
</evidence>
<dbReference type="SUPFAM" id="SSF54236">
    <property type="entry name" value="Ubiquitin-like"/>
    <property type="match status" value="1"/>
</dbReference>